<organism evidence="3 4">
    <name type="scientific">Dictyobacter formicarum</name>
    <dbReference type="NCBI Taxonomy" id="2778368"/>
    <lineage>
        <taxon>Bacteria</taxon>
        <taxon>Bacillati</taxon>
        <taxon>Chloroflexota</taxon>
        <taxon>Ktedonobacteria</taxon>
        <taxon>Ktedonobacterales</taxon>
        <taxon>Dictyobacteraceae</taxon>
        <taxon>Dictyobacter</taxon>
    </lineage>
</organism>
<feature type="domain" description="Clp R" evidence="2">
    <location>
        <begin position="312"/>
        <end position="572"/>
    </location>
</feature>
<name>A0ABQ3VS22_9CHLR</name>
<evidence type="ECO:0000313" key="3">
    <source>
        <dbReference type="EMBL" id="GHO88494.1"/>
    </source>
</evidence>
<evidence type="ECO:0000313" key="4">
    <source>
        <dbReference type="Proteomes" id="UP000635565"/>
    </source>
</evidence>
<dbReference type="SUPFAM" id="SSF81923">
    <property type="entry name" value="Double Clp-N motif"/>
    <property type="match status" value="3"/>
</dbReference>
<evidence type="ECO:0000259" key="2">
    <source>
        <dbReference type="PROSITE" id="PS51903"/>
    </source>
</evidence>
<reference evidence="3 4" key="1">
    <citation type="journal article" date="2021" name="Int. J. Syst. Evol. Microbiol.">
        <title>Reticulibacter mediterranei gen. nov., sp. nov., within the new family Reticulibacteraceae fam. nov., and Ktedonospora formicarum gen. nov., sp. nov., Ktedonobacter robiniae sp. nov., Dictyobacter formicarum sp. nov. and Dictyobacter arantiisoli sp. nov., belonging to the class Ktedonobacteria.</title>
        <authorList>
            <person name="Yabe S."/>
            <person name="Zheng Y."/>
            <person name="Wang C.M."/>
            <person name="Sakai Y."/>
            <person name="Abe K."/>
            <person name="Yokota A."/>
            <person name="Donadio S."/>
            <person name="Cavaletti L."/>
            <person name="Monciardini P."/>
        </authorList>
    </citation>
    <scope>NUCLEOTIDE SEQUENCE [LARGE SCALE GENOMIC DNA]</scope>
    <source>
        <strain evidence="3 4">SOSP1-9</strain>
    </source>
</reference>
<dbReference type="PANTHER" id="PTHR47016:SF5">
    <property type="entry name" value="CLP DOMAIN SUPERFAMILY PROTEIN"/>
    <property type="match status" value="1"/>
</dbReference>
<dbReference type="EMBL" id="BNJJ01000025">
    <property type="protein sequence ID" value="GHO88494.1"/>
    <property type="molecule type" value="Genomic_DNA"/>
</dbReference>
<gene>
    <name evidence="3" type="ORF">KSZ_65000</name>
</gene>
<sequence length="572" mass="63100">MSDTDRFERFTERARVVLRLAEEEARYFQHEAIGTEHLLLGLLRDGESIAAQVLEALGVTVERLRKAVEEVKGRGSAPVVGEIGFTAHANEAFEMAMKEAERRFPVPATNNSQRLMGSIHMSESEALKIEQEGKLTPQLESRGVTLEQVSQAIKEAKGRGVQLLFDQRAPINAPTEEAERRQHPRFYVDTENLLLGVLRVPEGSGTKILQDWGVSSSRDVRTLMFLKHGTLPLTYREYAQHFTKQASNAWRLAYEEARRLQDSYVGTLHLLLGLVGAGSGVATTALAEQGIDLDKLREWVQPGYEAGDWSKPENIKLQPMLMHNIELAANEARRRYHSSISTGHLLLVLVRGENDHSHDGWLLKSMGVDLEKLWATLQRTLTQHGPLLEEEANAVTDESSDAAIYAGGASMAAIEQDLQSRELDKMMLAVYPFTIEARFVLEHARGLHANRGGRVRPEDLLMGLAYLALNKDTLMGKILTDAGIHFSGVNAAVGSRQRQQATSPVLVHSALGRACLLLAADEAERRGGPGAPIKSEHLLLGLLREEKGIIADLLTELGTSVVALRAKVEVAL</sequence>
<dbReference type="RefSeq" id="WP_201366084.1">
    <property type="nucleotide sequence ID" value="NZ_BNJJ01000025.1"/>
</dbReference>
<dbReference type="Gene3D" id="1.10.1780.10">
    <property type="entry name" value="Clp, N-terminal domain"/>
    <property type="match status" value="4"/>
</dbReference>
<comment type="caution">
    <text evidence="3">The sequence shown here is derived from an EMBL/GenBank/DDBJ whole genome shotgun (WGS) entry which is preliminary data.</text>
</comment>
<keyword evidence="1" id="KW-0677">Repeat</keyword>
<dbReference type="PANTHER" id="PTHR47016">
    <property type="entry name" value="ATP-DEPENDENT CLP PROTEASE ATP-BINDING SUBUNIT CLPT1, CHLOROPLASTIC"/>
    <property type="match status" value="1"/>
</dbReference>
<protein>
    <recommendedName>
        <fullName evidence="2">Clp R domain-containing protein</fullName>
    </recommendedName>
</protein>
<dbReference type="PROSITE" id="PS51903">
    <property type="entry name" value="CLP_R"/>
    <property type="match status" value="2"/>
</dbReference>
<evidence type="ECO:0000256" key="1">
    <source>
        <dbReference type="PROSITE-ProRule" id="PRU01251"/>
    </source>
</evidence>
<dbReference type="Pfam" id="PF02861">
    <property type="entry name" value="Clp_N"/>
    <property type="match status" value="3"/>
</dbReference>
<accession>A0ABQ3VS22</accession>
<dbReference type="InterPro" id="IPR004176">
    <property type="entry name" value="Clp_R_N"/>
</dbReference>
<dbReference type="InterPro" id="IPR044217">
    <property type="entry name" value="CLPT1/2"/>
</dbReference>
<dbReference type="Proteomes" id="UP000635565">
    <property type="component" value="Unassembled WGS sequence"/>
</dbReference>
<feature type="domain" description="Clp R" evidence="2">
    <location>
        <begin position="7"/>
        <end position="308"/>
    </location>
</feature>
<keyword evidence="4" id="KW-1185">Reference proteome</keyword>
<dbReference type="InterPro" id="IPR036628">
    <property type="entry name" value="Clp_N_dom_sf"/>
</dbReference>
<proteinExistence type="predicted"/>